<evidence type="ECO:0000313" key="3">
    <source>
        <dbReference type="Proteomes" id="UP000231701"/>
    </source>
</evidence>
<gene>
    <name evidence="2" type="ORF">Ga0123461_0554</name>
</gene>
<dbReference type="Proteomes" id="UP000231701">
    <property type="component" value="Chromosome"/>
</dbReference>
<dbReference type="PANTHER" id="PTHR38036:SF1">
    <property type="entry name" value="UPF0250 PROTEIN YBED"/>
    <property type="match status" value="1"/>
</dbReference>
<dbReference type="Gene3D" id="3.30.70.260">
    <property type="match status" value="1"/>
</dbReference>
<organism evidence="2 3">
    <name type="scientific">Mariprofundus aestuarium</name>
    <dbReference type="NCBI Taxonomy" id="1921086"/>
    <lineage>
        <taxon>Bacteria</taxon>
        <taxon>Pseudomonadati</taxon>
        <taxon>Pseudomonadota</taxon>
        <taxon>Candidatius Mariprofundia</taxon>
        <taxon>Mariprofundales</taxon>
        <taxon>Mariprofundaceae</taxon>
        <taxon>Mariprofundus</taxon>
    </lineage>
</organism>
<proteinExistence type="inferred from homology"/>
<name>A0A2K8KYM1_MARES</name>
<dbReference type="InterPro" id="IPR027471">
    <property type="entry name" value="YbeD-like_sf"/>
</dbReference>
<dbReference type="AlphaFoldDB" id="A0A2K8KYM1"/>
<sequence>MNEDTLLEFPCQFPIKVMGNNSANFENEIVMIVRRHIPQLGEAAVKSRPSKTGKYLSVTITFSAQSKAQIDEIYRAVHAHPEVRMML</sequence>
<evidence type="ECO:0000313" key="2">
    <source>
        <dbReference type="EMBL" id="ATX78989.1"/>
    </source>
</evidence>
<dbReference type="RefSeq" id="WP_100276934.1">
    <property type="nucleotide sequence ID" value="NZ_CP018799.1"/>
</dbReference>
<dbReference type="GO" id="GO:0005829">
    <property type="term" value="C:cytosol"/>
    <property type="evidence" value="ECO:0007669"/>
    <property type="project" value="TreeGrafter"/>
</dbReference>
<comment type="similarity">
    <text evidence="1">Belongs to the UPF0250 family.</text>
</comment>
<reference evidence="2 3" key="1">
    <citation type="submission" date="2016-12" db="EMBL/GenBank/DDBJ databases">
        <title>Isolation and genomic insights into novel planktonic Zetaproteobacteria from stratified waters of the Chesapeake Bay.</title>
        <authorList>
            <person name="McAllister S.M."/>
            <person name="Kato S."/>
            <person name="Chan C.S."/>
            <person name="Chiu B.K."/>
            <person name="Field E.K."/>
        </authorList>
    </citation>
    <scope>NUCLEOTIDE SEQUENCE [LARGE SCALE GENOMIC DNA]</scope>
    <source>
        <strain evidence="2 3">CP-5</strain>
    </source>
</reference>
<dbReference type="EMBL" id="CP018799">
    <property type="protein sequence ID" value="ATX78989.1"/>
    <property type="molecule type" value="Genomic_DNA"/>
</dbReference>
<dbReference type="SUPFAM" id="SSF117991">
    <property type="entry name" value="YbeD/HP0495-like"/>
    <property type="match status" value="1"/>
</dbReference>
<accession>A0A2K8KYM1</accession>
<dbReference type="Pfam" id="PF04359">
    <property type="entry name" value="DUF493"/>
    <property type="match status" value="1"/>
</dbReference>
<evidence type="ECO:0000256" key="1">
    <source>
        <dbReference type="ARBA" id="ARBA00008460"/>
    </source>
</evidence>
<dbReference type="PANTHER" id="PTHR38036">
    <property type="entry name" value="UPF0250 PROTEIN YBED"/>
    <property type="match status" value="1"/>
</dbReference>
<protein>
    <submittedName>
        <fullName evidence="2">Uncharacterized protein</fullName>
    </submittedName>
</protein>
<keyword evidence="3" id="KW-1185">Reference proteome</keyword>
<dbReference type="OrthoDB" id="9793424at2"/>
<dbReference type="KEGG" id="maes:Ga0123461_0554"/>
<dbReference type="HAMAP" id="MF_00659">
    <property type="entry name" value="UPF0250"/>
    <property type="match status" value="1"/>
</dbReference>
<dbReference type="InterPro" id="IPR007454">
    <property type="entry name" value="UPF0250_YbeD-like"/>
</dbReference>